<name>A0A081BPI6_9BACT</name>
<dbReference type="Proteomes" id="UP000030700">
    <property type="component" value="Unassembled WGS sequence"/>
</dbReference>
<dbReference type="GO" id="GO:0016747">
    <property type="term" value="F:acyltransferase activity, transferring groups other than amino-acyl groups"/>
    <property type="evidence" value="ECO:0007669"/>
    <property type="project" value="InterPro"/>
</dbReference>
<accession>A0A081BPI6</accession>
<protein>
    <submittedName>
        <fullName evidence="2">GCN5-related N-acetyltransferase</fullName>
    </submittedName>
</protein>
<dbReference type="EMBL" id="DF820458">
    <property type="protein sequence ID" value="GAK52302.1"/>
    <property type="molecule type" value="Genomic_DNA"/>
</dbReference>
<proteinExistence type="predicted"/>
<dbReference type="Gene3D" id="3.40.630.30">
    <property type="match status" value="1"/>
</dbReference>
<dbReference type="HOGENOM" id="CLU_118578_0_0_0"/>
<keyword evidence="3" id="KW-1185">Reference proteome</keyword>
<keyword evidence="2" id="KW-0808">Transferase</keyword>
<dbReference type="InterPro" id="IPR016181">
    <property type="entry name" value="Acyl_CoA_acyltransferase"/>
</dbReference>
<dbReference type="SUPFAM" id="SSF55729">
    <property type="entry name" value="Acyl-CoA N-acyltransferases (Nat)"/>
    <property type="match status" value="1"/>
</dbReference>
<evidence type="ECO:0000313" key="3">
    <source>
        <dbReference type="Proteomes" id="UP000030700"/>
    </source>
</evidence>
<sequence>MPDMLVRLYTLPEFEPVIAQQQAQGIDIRRALAPEKHVVLEWIKRIFGAGWESECEVAYARQPIACFVAVYHEKPIGFACYEATCRGFFGPTGVSEEGRGKGTGKALLLACLHAMRNEGYGYAIIGGVGPAEFYAKCVGATLIEDSTPGMYRGLLPL</sequence>
<gene>
    <name evidence="2" type="ORF">U14_03553</name>
</gene>
<dbReference type="CDD" id="cd04301">
    <property type="entry name" value="NAT_SF"/>
    <property type="match status" value="1"/>
</dbReference>
<reference evidence="2" key="1">
    <citation type="journal article" date="2015" name="PeerJ">
        <title>First genomic representation of candidate bacterial phylum KSB3 points to enhanced environmental sensing as a trigger of wastewater bulking.</title>
        <authorList>
            <person name="Sekiguchi Y."/>
            <person name="Ohashi A."/>
            <person name="Parks D.H."/>
            <person name="Yamauchi T."/>
            <person name="Tyson G.W."/>
            <person name="Hugenholtz P."/>
        </authorList>
    </citation>
    <scope>NUCLEOTIDE SEQUENCE [LARGE SCALE GENOMIC DNA]</scope>
</reference>
<evidence type="ECO:0000313" key="2">
    <source>
        <dbReference type="EMBL" id="GAK52302.1"/>
    </source>
</evidence>
<dbReference type="Pfam" id="PF00583">
    <property type="entry name" value="Acetyltransf_1"/>
    <property type="match status" value="1"/>
</dbReference>
<dbReference type="InterPro" id="IPR000182">
    <property type="entry name" value="GNAT_dom"/>
</dbReference>
<dbReference type="PROSITE" id="PS51186">
    <property type="entry name" value="GNAT"/>
    <property type="match status" value="1"/>
</dbReference>
<organism evidence="2">
    <name type="scientific">Candidatus Moduliflexus flocculans</name>
    <dbReference type="NCBI Taxonomy" id="1499966"/>
    <lineage>
        <taxon>Bacteria</taxon>
        <taxon>Candidatus Moduliflexota</taxon>
        <taxon>Candidatus Moduliflexia</taxon>
        <taxon>Candidatus Moduliflexales</taxon>
        <taxon>Candidatus Moduliflexaceae</taxon>
    </lineage>
</organism>
<feature type="domain" description="N-acetyltransferase" evidence="1">
    <location>
        <begin position="26"/>
        <end position="157"/>
    </location>
</feature>
<dbReference type="AlphaFoldDB" id="A0A081BPI6"/>
<evidence type="ECO:0000259" key="1">
    <source>
        <dbReference type="PROSITE" id="PS51186"/>
    </source>
</evidence>
<dbReference type="STRING" id="1499966.U14_03553"/>